<keyword evidence="1 4" id="KW-0540">Nuclease</keyword>
<proteinExistence type="inferred from homology"/>
<dbReference type="NCBIfam" id="TIGR00619">
    <property type="entry name" value="sbcd"/>
    <property type="match status" value="1"/>
</dbReference>
<dbReference type="RefSeq" id="WP_338398361.1">
    <property type="nucleotide sequence ID" value="NZ_AP025293.1"/>
</dbReference>
<comment type="function">
    <text evidence="4">SbcCD cleaves DNA hairpin structures. These structures can inhibit DNA replication and are intermediates in certain DNA recombination reactions. The complex acts as a 3'-&gt;5' double strand exonuclease that can open hairpins. It also has a 5' single-strand endonuclease activity.</text>
</comment>
<dbReference type="Proteomes" id="UP001354989">
    <property type="component" value="Plasmid pPP1"/>
</dbReference>
<gene>
    <name evidence="4" type="primary">sbcD</name>
    <name evidence="6" type="ORF">PEPS_27850</name>
</gene>
<keyword evidence="2 4" id="KW-0378">Hydrolase</keyword>
<comment type="subunit">
    <text evidence="4">Heterodimer of SbcC and SbcD.</text>
</comment>
<evidence type="ECO:0000256" key="3">
    <source>
        <dbReference type="ARBA" id="ARBA00022839"/>
    </source>
</evidence>
<comment type="similarity">
    <text evidence="4">Belongs to the SbcD family.</text>
</comment>
<keyword evidence="7" id="KW-1185">Reference proteome</keyword>
<evidence type="ECO:0000313" key="6">
    <source>
        <dbReference type="EMBL" id="BDD00505.1"/>
    </source>
</evidence>
<evidence type="ECO:0000259" key="5">
    <source>
        <dbReference type="Pfam" id="PF00149"/>
    </source>
</evidence>
<keyword evidence="6" id="KW-0614">Plasmid</keyword>
<accession>A0ABN6LBD3</accession>
<evidence type="ECO:0000256" key="2">
    <source>
        <dbReference type="ARBA" id="ARBA00022801"/>
    </source>
</evidence>
<keyword evidence="4" id="KW-0233">DNA recombination</keyword>
<name>A0ABN6LBD3_9BACT</name>
<evidence type="ECO:0000256" key="4">
    <source>
        <dbReference type="RuleBase" id="RU363069"/>
    </source>
</evidence>
<dbReference type="PANTHER" id="PTHR30337">
    <property type="entry name" value="COMPONENT OF ATP-DEPENDENT DSDNA EXONUCLEASE"/>
    <property type="match status" value="1"/>
</dbReference>
<organism evidence="6 7">
    <name type="scientific">Persicobacter psychrovividus</name>
    <dbReference type="NCBI Taxonomy" id="387638"/>
    <lineage>
        <taxon>Bacteria</taxon>
        <taxon>Pseudomonadati</taxon>
        <taxon>Bacteroidota</taxon>
        <taxon>Cytophagia</taxon>
        <taxon>Cytophagales</taxon>
        <taxon>Persicobacteraceae</taxon>
        <taxon>Persicobacter</taxon>
    </lineage>
</organism>
<keyword evidence="3 4" id="KW-0269">Exonuclease</keyword>
<dbReference type="InterPro" id="IPR004593">
    <property type="entry name" value="SbcD"/>
</dbReference>
<dbReference type="SUPFAM" id="SSF56300">
    <property type="entry name" value="Metallo-dependent phosphatases"/>
    <property type="match status" value="1"/>
</dbReference>
<dbReference type="InterPro" id="IPR029052">
    <property type="entry name" value="Metallo-depent_PP-like"/>
</dbReference>
<evidence type="ECO:0000313" key="7">
    <source>
        <dbReference type="Proteomes" id="UP001354989"/>
    </source>
</evidence>
<dbReference type="Pfam" id="PF00149">
    <property type="entry name" value="Metallophos"/>
    <property type="match status" value="1"/>
</dbReference>
<dbReference type="EMBL" id="AP025293">
    <property type="protein sequence ID" value="BDD00505.1"/>
    <property type="molecule type" value="Genomic_DNA"/>
</dbReference>
<feature type="domain" description="Calcineurin-like phosphoesterase" evidence="5">
    <location>
        <begin position="1"/>
        <end position="239"/>
    </location>
</feature>
<dbReference type="InterPro" id="IPR004843">
    <property type="entry name" value="Calcineurin-like_PHP"/>
</dbReference>
<reference evidence="6 7" key="1">
    <citation type="submission" date="2021-12" db="EMBL/GenBank/DDBJ databases">
        <title>Genome sequencing of bacteria with rrn-lacking chromosome and rrn-plasmid.</title>
        <authorList>
            <person name="Anda M."/>
            <person name="Iwasaki W."/>
        </authorList>
    </citation>
    <scope>NUCLEOTIDE SEQUENCE [LARGE SCALE GENOMIC DNA]</scope>
    <source>
        <strain evidence="6 7">NBRC 101262</strain>
        <plasmid evidence="6 7">pPP1</plasmid>
    </source>
</reference>
<protein>
    <recommendedName>
        <fullName evidence="4">Nuclease SbcCD subunit D</fullName>
    </recommendedName>
</protein>
<evidence type="ECO:0000256" key="1">
    <source>
        <dbReference type="ARBA" id="ARBA00022722"/>
    </source>
</evidence>
<geneLocation type="plasmid" evidence="6 7">
    <name>pPP1</name>
</geneLocation>
<dbReference type="PANTHER" id="PTHR30337:SF0">
    <property type="entry name" value="NUCLEASE SBCCD SUBUNIT D"/>
    <property type="match status" value="1"/>
</dbReference>
<keyword evidence="4" id="KW-0255">Endonuclease</keyword>
<dbReference type="Gene3D" id="3.60.21.10">
    <property type="match status" value="1"/>
</dbReference>
<dbReference type="InterPro" id="IPR050535">
    <property type="entry name" value="DNA_Repair-Maintenance_Comp"/>
</dbReference>
<sequence length="419" mass="47928">MKILHTSDWHLGKKLHQFDLLEDQRYFLQWLTDYINEQQINLLLIAGDIFDTAHPPMGAQELYNNFLAQLFKANYPEKIIITDGNHDGRANMRVPKSILKALNIDVACQLEEELDEHIITFQSGDETVLVGAIPFLRDQDLRKSVSDPTIEPEVAIRSGIETIYANLAEKMTARLAEAPKIAMGHLYTQGVKLEIPETEEGDQKVPDSERPIQMGHQASVNSSIFPATFDYVALGHIHLPQQISGPTEIHYSGAPYPLSFAERNYKSQCNLITIKGQKIQAIDKIRIPVYRKFITLKGTLAEIKLKADQFETFTAPSLIEVKLVEKDYDPLLRSRFDEWREEFHQSQKHAIIVKSSIVFTHDSRDAQQLFQKHQINQQEFTAEKVFQARLELAVDLDELTKKEVLEAFFTLAENTTKND</sequence>
<keyword evidence="4" id="KW-0235">DNA replication</keyword>
<dbReference type="CDD" id="cd00840">
    <property type="entry name" value="MPP_Mre11_N"/>
    <property type="match status" value="1"/>
</dbReference>
<dbReference type="InterPro" id="IPR041796">
    <property type="entry name" value="Mre11_N"/>
</dbReference>